<dbReference type="PANTHER" id="PTHR46665">
    <property type="entry name" value="TRANSCRIPTION FACTOR BHLH041-RELATED-RELATED"/>
    <property type="match status" value="1"/>
</dbReference>
<dbReference type="SMART" id="SM00353">
    <property type="entry name" value="HLH"/>
    <property type="match status" value="1"/>
</dbReference>
<dbReference type="InterPro" id="IPR055477">
    <property type="entry name" value="DUF7049"/>
</dbReference>
<evidence type="ECO:0000313" key="8">
    <source>
        <dbReference type="EMBL" id="KAF5946668.1"/>
    </source>
</evidence>
<keyword evidence="9" id="KW-1185">Reference proteome</keyword>
<feature type="region of interest" description="Disordered" evidence="5">
    <location>
        <begin position="147"/>
        <end position="168"/>
    </location>
</feature>
<keyword evidence="3" id="KW-0804">Transcription</keyword>
<dbReference type="Pfam" id="PF00010">
    <property type="entry name" value="HLH"/>
    <property type="match status" value="1"/>
</dbReference>
<keyword evidence="4" id="KW-0539">Nucleus</keyword>
<evidence type="ECO:0000256" key="2">
    <source>
        <dbReference type="ARBA" id="ARBA00023015"/>
    </source>
</evidence>
<dbReference type="CDD" id="cd11393">
    <property type="entry name" value="bHLH_AtbHLH_like"/>
    <property type="match status" value="1"/>
</dbReference>
<dbReference type="AlphaFoldDB" id="A0A7J7H4L9"/>
<accession>A0A7J7H4L9</accession>
<keyword evidence="2" id="KW-0805">Transcription regulation</keyword>
<proteinExistence type="predicted"/>
<dbReference type="Gene3D" id="4.10.280.10">
    <property type="entry name" value="Helix-loop-helix DNA-binding domain"/>
    <property type="match status" value="1"/>
</dbReference>
<dbReference type="Pfam" id="PF23132">
    <property type="entry name" value="DUF7049"/>
    <property type="match status" value="1"/>
</dbReference>
<dbReference type="InterPro" id="IPR036638">
    <property type="entry name" value="HLH_DNA-bd_sf"/>
</dbReference>
<evidence type="ECO:0000256" key="3">
    <source>
        <dbReference type="ARBA" id="ARBA00023163"/>
    </source>
</evidence>
<keyword evidence="6" id="KW-0812">Transmembrane</keyword>
<reference evidence="8 9" key="2">
    <citation type="submission" date="2020-07" db="EMBL/GenBank/DDBJ databases">
        <title>Genome assembly of wild tea tree DASZ reveals pedigree and selection history of tea varieties.</title>
        <authorList>
            <person name="Zhang W."/>
        </authorList>
    </citation>
    <scope>NUCLEOTIDE SEQUENCE [LARGE SCALE GENOMIC DNA]</scope>
    <source>
        <strain evidence="9">cv. G240</strain>
        <tissue evidence="8">Leaf</tissue>
    </source>
</reference>
<dbReference type="GO" id="GO:0046983">
    <property type="term" value="F:protein dimerization activity"/>
    <property type="evidence" value="ECO:0007669"/>
    <property type="project" value="InterPro"/>
</dbReference>
<evidence type="ECO:0000313" key="9">
    <source>
        <dbReference type="Proteomes" id="UP000593564"/>
    </source>
</evidence>
<dbReference type="PANTHER" id="PTHR46665:SF1">
    <property type="entry name" value="SPERMATOGENESIS- AND OOGENESIS-SPECIFIC BASIC HELIX-LOOP-HELIX-CONTAINING PROTEIN 1"/>
    <property type="match status" value="1"/>
</dbReference>
<feature type="domain" description="BHLH" evidence="7">
    <location>
        <begin position="290"/>
        <end position="339"/>
    </location>
</feature>
<evidence type="ECO:0000256" key="5">
    <source>
        <dbReference type="SAM" id="MobiDB-lite"/>
    </source>
</evidence>
<gene>
    <name evidence="8" type="ORF">HYC85_016896</name>
</gene>
<dbReference type="InterPro" id="IPR045239">
    <property type="entry name" value="bHLH95_bHLH"/>
</dbReference>
<dbReference type="Pfam" id="PF23133">
    <property type="entry name" value="DUF7050"/>
    <property type="match status" value="1"/>
</dbReference>
<evidence type="ECO:0000256" key="6">
    <source>
        <dbReference type="SAM" id="Phobius"/>
    </source>
</evidence>
<comment type="caution">
    <text evidence="8">The sequence shown here is derived from an EMBL/GenBank/DDBJ whole genome shotgun (WGS) entry which is preliminary data.</text>
</comment>
<name>A0A7J7H4L9_CAMSI</name>
<keyword evidence="6" id="KW-1133">Transmembrane helix</keyword>
<organism evidence="8 9">
    <name type="scientific">Camellia sinensis</name>
    <name type="common">Tea plant</name>
    <name type="synonym">Thea sinensis</name>
    <dbReference type="NCBI Taxonomy" id="4442"/>
    <lineage>
        <taxon>Eukaryota</taxon>
        <taxon>Viridiplantae</taxon>
        <taxon>Streptophyta</taxon>
        <taxon>Embryophyta</taxon>
        <taxon>Tracheophyta</taxon>
        <taxon>Spermatophyta</taxon>
        <taxon>Magnoliopsida</taxon>
        <taxon>eudicotyledons</taxon>
        <taxon>Gunneridae</taxon>
        <taxon>Pentapetalae</taxon>
        <taxon>asterids</taxon>
        <taxon>Ericales</taxon>
        <taxon>Theaceae</taxon>
        <taxon>Camellia</taxon>
    </lineage>
</organism>
<dbReference type="SUPFAM" id="SSF47459">
    <property type="entry name" value="HLH, helix-loop-helix DNA-binding domain"/>
    <property type="match status" value="1"/>
</dbReference>
<sequence length="468" mass="52743">MDSTRKKALTKPAPLLEVVLGGFLMNIYYPCVPGLAFKNNSPFMELKELDLQRLASVESQLQFYQEARIKRAIFMGCMTGEIELGMSNDTQVNLQMEMMNWFPENLSQQAPPRELQHLIDHNRPSSSSSSLRSLSLDSSEVSPFRLNIPSPSYLSEPPTEAPTEQTLRQLSTSISPLHQALQALSQIRNPLFPTPETEEDAIRKAFLSVISSSPSSSSSSLQSQQNIPPNFQVSEKATSAFNRYRSVLGPSTSMTTRSRSQSIAKRAITFFRSLGLTRAQEREQGSRPTSSQLHHMISERKRREKLNEMFEALRSLLPPGTKKDKASLLTSTTALLTSLKDQVVELTRRNQLLEAQLLPRKESSEEVSVLSSNERVRVEVTHVAELTLEEAQIIDLEVIVRGECNVLDLVMQTLEFLKQVNNVNLMSVEADTRLVESTSLNRVTLRLKIERHRSFREVNGTSLPFKKL</sequence>
<evidence type="ECO:0000256" key="1">
    <source>
        <dbReference type="ARBA" id="ARBA00004123"/>
    </source>
</evidence>
<keyword evidence="6" id="KW-0472">Membrane</keyword>
<dbReference type="PROSITE" id="PS50888">
    <property type="entry name" value="BHLH"/>
    <property type="match status" value="1"/>
</dbReference>
<protein>
    <recommendedName>
        <fullName evidence="7">BHLH domain-containing protein</fullName>
    </recommendedName>
</protein>
<dbReference type="GO" id="GO:0005634">
    <property type="term" value="C:nucleus"/>
    <property type="evidence" value="ECO:0007669"/>
    <property type="project" value="UniProtKB-SubCell"/>
</dbReference>
<evidence type="ECO:0000259" key="7">
    <source>
        <dbReference type="PROSITE" id="PS50888"/>
    </source>
</evidence>
<evidence type="ECO:0000256" key="4">
    <source>
        <dbReference type="ARBA" id="ARBA00023242"/>
    </source>
</evidence>
<reference evidence="9" key="1">
    <citation type="journal article" date="2020" name="Nat. Commun.">
        <title>Genome assembly of wild tea tree DASZ reveals pedigree and selection history of tea varieties.</title>
        <authorList>
            <person name="Zhang W."/>
            <person name="Zhang Y."/>
            <person name="Qiu H."/>
            <person name="Guo Y."/>
            <person name="Wan H."/>
            <person name="Zhang X."/>
            <person name="Scossa F."/>
            <person name="Alseekh S."/>
            <person name="Zhang Q."/>
            <person name="Wang P."/>
            <person name="Xu L."/>
            <person name="Schmidt M.H."/>
            <person name="Jia X."/>
            <person name="Li D."/>
            <person name="Zhu A."/>
            <person name="Guo F."/>
            <person name="Chen W."/>
            <person name="Ni D."/>
            <person name="Usadel B."/>
            <person name="Fernie A.R."/>
            <person name="Wen W."/>
        </authorList>
    </citation>
    <scope>NUCLEOTIDE SEQUENCE [LARGE SCALE GENOMIC DNA]</scope>
    <source>
        <strain evidence="9">cv. G240</strain>
    </source>
</reference>
<dbReference type="EMBL" id="JACBKZ010000007">
    <property type="protein sequence ID" value="KAF5946668.1"/>
    <property type="molecule type" value="Genomic_DNA"/>
</dbReference>
<dbReference type="InterPro" id="IPR055478">
    <property type="entry name" value="DUF7050"/>
</dbReference>
<dbReference type="Proteomes" id="UP000593564">
    <property type="component" value="Unassembled WGS sequence"/>
</dbReference>
<feature type="transmembrane region" description="Helical" evidence="6">
    <location>
        <begin position="12"/>
        <end position="29"/>
    </location>
</feature>
<dbReference type="InterPro" id="IPR044658">
    <property type="entry name" value="bHLH92/bHLH041-like"/>
</dbReference>
<dbReference type="InterPro" id="IPR011598">
    <property type="entry name" value="bHLH_dom"/>
</dbReference>
<comment type="subcellular location">
    <subcellularLocation>
        <location evidence="1">Nucleus</location>
    </subcellularLocation>
</comment>